<dbReference type="EMBL" id="SRXU01000006">
    <property type="protein sequence ID" value="TGX40696.1"/>
    <property type="molecule type" value="Genomic_DNA"/>
</dbReference>
<feature type="chain" id="PRO_5020348542" evidence="1">
    <location>
        <begin position="26"/>
        <end position="174"/>
    </location>
</feature>
<evidence type="ECO:0000256" key="1">
    <source>
        <dbReference type="SAM" id="SignalP"/>
    </source>
</evidence>
<dbReference type="Proteomes" id="UP000309848">
    <property type="component" value="Unassembled WGS sequence"/>
</dbReference>
<accession>A0A4S1WIG6</accession>
<evidence type="ECO:0000313" key="2">
    <source>
        <dbReference type="EMBL" id="TGX40696.1"/>
    </source>
</evidence>
<comment type="caution">
    <text evidence="2">The sequence shown here is derived from an EMBL/GenBank/DDBJ whole genome shotgun (WGS) entry which is preliminary data.</text>
</comment>
<keyword evidence="1" id="KW-0732">Signal</keyword>
<dbReference type="PIRSF" id="PIRSF014995">
    <property type="entry name" value="UCP014995"/>
    <property type="match status" value="1"/>
</dbReference>
<dbReference type="AlphaFoldDB" id="A0A4S1WIG6"/>
<gene>
    <name evidence="2" type="ORF">E5A74_14460</name>
</gene>
<evidence type="ECO:0000313" key="3">
    <source>
        <dbReference type="Proteomes" id="UP000309848"/>
    </source>
</evidence>
<feature type="signal peptide" evidence="1">
    <location>
        <begin position="1"/>
        <end position="25"/>
    </location>
</feature>
<protein>
    <submittedName>
        <fullName evidence="2">DUF2271 domain-containing protein</fullName>
    </submittedName>
</protein>
<name>A0A4S1WIG6_9SPHN</name>
<dbReference type="InterPro" id="IPR014469">
    <property type="entry name" value="DUF2271"/>
</dbReference>
<dbReference type="OrthoDB" id="195316at2"/>
<sequence length="174" mass="18295">MQIRLTGLTVTALGASALVAGPAAAQALDLTVTIPRLSVAEYHRPYVAVWLEKEGVAPRTIQVWYDVNKAGGEGTKWLRDVRQWWRASGRAMAFPADGVTGATRAPGAAKVRLVGGRGGMPTLSPGNYTLVVEAAREVGGRELLRLPFAWNGSSATASGKGATELGAVSLTLKR</sequence>
<dbReference type="Pfam" id="PF10029">
    <property type="entry name" value="DUF2271"/>
    <property type="match status" value="1"/>
</dbReference>
<organism evidence="2 3">
    <name type="scientific">Sphingomonas naasensis</name>
    <dbReference type="NCBI Taxonomy" id="1344951"/>
    <lineage>
        <taxon>Bacteria</taxon>
        <taxon>Pseudomonadati</taxon>
        <taxon>Pseudomonadota</taxon>
        <taxon>Alphaproteobacteria</taxon>
        <taxon>Sphingomonadales</taxon>
        <taxon>Sphingomonadaceae</taxon>
        <taxon>Sphingomonas</taxon>
    </lineage>
</organism>
<dbReference type="RefSeq" id="WP_135986186.1">
    <property type="nucleotide sequence ID" value="NZ_JAASQM010000005.1"/>
</dbReference>
<keyword evidence="3" id="KW-1185">Reference proteome</keyword>
<reference evidence="2 3" key="1">
    <citation type="submission" date="2019-04" db="EMBL/GenBank/DDBJ databases">
        <title>Sphingomonas psychrotolerans sp. nov., isolated from soil in the Tianshan Mountains, Xinjiang, China.</title>
        <authorList>
            <person name="Luo Y."/>
            <person name="Sheng H."/>
        </authorList>
    </citation>
    <scope>NUCLEOTIDE SEQUENCE [LARGE SCALE GENOMIC DNA]</scope>
    <source>
        <strain evidence="2 3">KIS18-15</strain>
    </source>
</reference>
<proteinExistence type="predicted"/>